<reference evidence="2 3" key="1">
    <citation type="journal article" date="2013" name="Nat. Genet.">
        <title>The genome of the hydatid tapeworm Echinococcus granulosus.</title>
        <authorList>
            <person name="Zheng H."/>
            <person name="Zhang W."/>
            <person name="Zhang L."/>
            <person name="Zhang Z."/>
            <person name="Li J."/>
            <person name="Lu G."/>
            <person name="Zhu Y."/>
            <person name="Wang Y."/>
            <person name="Huang Y."/>
            <person name="Liu J."/>
            <person name="Kang H."/>
            <person name="Chen J."/>
            <person name="Wang L."/>
            <person name="Chen A."/>
            <person name="Yu S."/>
            <person name="Gao Z."/>
            <person name="Jin L."/>
            <person name="Gu W."/>
            <person name="Wang Z."/>
            <person name="Zhao L."/>
            <person name="Shi B."/>
            <person name="Wen H."/>
            <person name="Lin R."/>
            <person name="Jones M.K."/>
            <person name="Brejova B."/>
            <person name="Vinar T."/>
            <person name="Zhao G."/>
            <person name="McManus D.P."/>
            <person name="Chen Z."/>
            <person name="Zhou Y."/>
            <person name="Wang S."/>
        </authorList>
    </citation>
    <scope>NUCLEOTIDE SEQUENCE [LARGE SCALE GENOMIC DNA]</scope>
</reference>
<comment type="caution">
    <text evidence="2">The sequence shown here is derived from an EMBL/GenBank/DDBJ whole genome shotgun (WGS) entry which is preliminary data.</text>
</comment>
<gene>
    <name evidence="2" type="ORF">EGR_10481</name>
</gene>
<evidence type="ECO:0000313" key="3">
    <source>
        <dbReference type="Proteomes" id="UP000019149"/>
    </source>
</evidence>
<feature type="region of interest" description="Disordered" evidence="1">
    <location>
        <begin position="65"/>
        <end position="85"/>
    </location>
</feature>
<evidence type="ECO:0000313" key="2">
    <source>
        <dbReference type="EMBL" id="EUB54663.1"/>
    </source>
</evidence>
<dbReference type="GeneID" id="36346196"/>
<dbReference type="EMBL" id="APAU02000224">
    <property type="protein sequence ID" value="EUB54663.1"/>
    <property type="molecule type" value="Genomic_DNA"/>
</dbReference>
<dbReference type="KEGG" id="egl:EGR_10481"/>
<protein>
    <submittedName>
        <fullName evidence="2">Uncharacterized protein</fullName>
    </submittedName>
</protein>
<dbReference type="RefSeq" id="XP_024345859.1">
    <property type="nucleotide sequence ID" value="XM_024499730.1"/>
</dbReference>
<dbReference type="AlphaFoldDB" id="W6U0U2"/>
<evidence type="ECO:0000256" key="1">
    <source>
        <dbReference type="SAM" id="MobiDB-lite"/>
    </source>
</evidence>
<proteinExistence type="predicted"/>
<organism evidence="2 3">
    <name type="scientific">Echinococcus granulosus</name>
    <name type="common">Hydatid tapeworm</name>
    <dbReference type="NCBI Taxonomy" id="6210"/>
    <lineage>
        <taxon>Eukaryota</taxon>
        <taxon>Metazoa</taxon>
        <taxon>Spiralia</taxon>
        <taxon>Lophotrochozoa</taxon>
        <taxon>Platyhelminthes</taxon>
        <taxon>Cestoda</taxon>
        <taxon>Eucestoda</taxon>
        <taxon>Cyclophyllidea</taxon>
        <taxon>Taeniidae</taxon>
        <taxon>Echinococcus</taxon>
        <taxon>Echinococcus granulosus group</taxon>
    </lineage>
</organism>
<accession>W6U0U2</accession>
<sequence>MSEETKFQAISIWLDAGRRGFDAVEITEAFTKMISKINLPKLSSSGSEIWKFVSKYSKLVAAGDTSPSPGIKSDGNAIKEAPQPSSNCLSRCKYIDHFC</sequence>
<dbReference type="Proteomes" id="UP000019149">
    <property type="component" value="Unassembled WGS sequence"/>
</dbReference>
<name>W6U0U2_ECHGR</name>
<dbReference type="CTD" id="36346196"/>
<keyword evidence="3" id="KW-1185">Reference proteome</keyword>